<evidence type="ECO:0000313" key="1">
    <source>
        <dbReference type="EMBL" id="EKD44283.1"/>
    </source>
</evidence>
<protein>
    <submittedName>
        <fullName evidence="1">Uncharacterized protein</fullName>
    </submittedName>
</protein>
<organism evidence="1">
    <name type="scientific">uncultured bacterium</name>
    <name type="common">gcode 4</name>
    <dbReference type="NCBI Taxonomy" id="1234023"/>
    <lineage>
        <taxon>Bacteria</taxon>
        <taxon>environmental samples</taxon>
    </lineage>
</organism>
<sequence>MINNYKKFFKWKSGTSSAWLKDYLEGLHKHGSAYSAWFIENSLWEYILKDILKLFTKSLLNCLAANRLIKSGYFTWAYTTAYYSSFFSVQWINRFYGIAFHFIHWTNCKIVYDKNNDYFEVKSATLPKGGIHKAEFKEFYDMISANLIDLNNTFPSFSKTVFINNNPSGMDSTLRNEWNYSLDDKYFFELGVDNDTITIESSVFKNSHNNQILPFFKKLINSLKKIPISNSSPFTDVIDCYELSIERLAFLYELLLLLQKSNPLFDIAFKKYLNNLENKINKWSFSSDKDININFF</sequence>
<name>K1ZIM4_9BACT</name>
<accession>K1ZIM4</accession>
<comment type="caution">
    <text evidence="1">The sequence shown here is derived from an EMBL/GenBank/DDBJ whole genome shotgun (WGS) entry which is preliminary data.</text>
</comment>
<reference evidence="1" key="1">
    <citation type="journal article" date="2012" name="Science">
        <title>Fermentation, hydrogen, and sulfur metabolism in multiple uncultivated bacterial phyla.</title>
        <authorList>
            <person name="Wrighton K.C."/>
            <person name="Thomas B.C."/>
            <person name="Sharon I."/>
            <person name="Miller C.S."/>
            <person name="Castelle C.J."/>
            <person name="VerBerkmoes N.C."/>
            <person name="Wilkins M.J."/>
            <person name="Hettich R.L."/>
            <person name="Lipton M.S."/>
            <person name="Williams K.H."/>
            <person name="Long P.E."/>
            <person name="Banfield J.F."/>
        </authorList>
    </citation>
    <scope>NUCLEOTIDE SEQUENCE [LARGE SCALE GENOMIC DNA]</scope>
</reference>
<proteinExistence type="predicted"/>
<dbReference type="AlphaFoldDB" id="K1ZIM4"/>
<dbReference type="EMBL" id="AMFJ01028918">
    <property type="protein sequence ID" value="EKD44283.1"/>
    <property type="molecule type" value="Genomic_DNA"/>
</dbReference>
<gene>
    <name evidence="1" type="ORF">ACD_71C00187G0005</name>
</gene>